<dbReference type="SUPFAM" id="SSF46785">
    <property type="entry name" value="Winged helix' DNA-binding domain"/>
    <property type="match status" value="1"/>
</dbReference>
<dbReference type="SUPFAM" id="SSF74788">
    <property type="entry name" value="Cullin repeat-like"/>
    <property type="match status" value="1"/>
</dbReference>
<dbReference type="Pfam" id="PF26557">
    <property type="entry name" value="Cullin_AB"/>
    <property type="match status" value="1"/>
</dbReference>
<accession>A0AAD9FK70</accession>
<feature type="region of interest" description="Disordered" evidence="6">
    <location>
        <begin position="395"/>
        <end position="417"/>
    </location>
</feature>
<keyword evidence="8" id="KW-0436">Ligase</keyword>
<dbReference type="PANTHER" id="PTHR11932">
    <property type="entry name" value="CULLIN"/>
    <property type="match status" value="1"/>
</dbReference>
<dbReference type="InterPro" id="IPR016159">
    <property type="entry name" value="Cullin_repeat-like_dom_sf"/>
</dbReference>
<comment type="similarity">
    <text evidence="1 4 5">Belongs to the cullin family.</text>
</comment>
<dbReference type="Pfam" id="PF00888">
    <property type="entry name" value="Cullin"/>
    <property type="match status" value="1"/>
</dbReference>
<proteinExistence type="inferred from homology"/>
<dbReference type="Pfam" id="PF10557">
    <property type="entry name" value="Cullin_Nedd8"/>
    <property type="match status" value="1"/>
</dbReference>
<dbReference type="Gene3D" id="3.30.230.130">
    <property type="entry name" value="Cullin, Chain C, Domain 2"/>
    <property type="match status" value="1"/>
</dbReference>
<dbReference type="Gene3D" id="1.20.1310.10">
    <property type="entry name" value="Cullin Repeats"/>
    <property type="match status" value="4"/>
</dbReference>
<dbReference type="GO" id="GO:0006511">
    <property type="term" value="P:ubiquitin-dependent protein catabolic process"/>
    <property type="evidence" value="ECO:0007669"/>
    <property type="project" value="InterPro"/>
</dbReference>
<dbReference type="GO" id="GO:0016874">
    <property type="term" value="F:ligase activity"/>
    <property type="evidence" value="ECO:0007669"/>
    <property type="project" value="UniProtKB-KW"/>
</dbReference>
<dbReference type="Proteomes" id="UP001182556">
    <property type="component" value="Unassembled WGS sequence"/>
</dbReference>
<dbReference type="InterPro" id="IPR059120">
    <property type="entry name" value="Cullin-like_AB"/>
</dbReference>
<dbReference type="InterPro" id="IPR019559">
    <property type="entry name" value="Cullin_neddylation_domain"/>
</dbReference>
<dbReference type="InterPro" id="IPR036388">
    <property type="entry name" value="WH-like_DNA-bd_sf"/>
</dbReference>
<evidence type="ECO:0000256" key="1">
    <source>
        <dbReference type="ARBA" id="ARBA00006019"/>
    </source>
</evidence>
<dbReference type="FunFam" id="1.10.10.10:FF:000014">
    <property type="entry name" value="Cullin 1"/>
    <property type="match status" value="1"/>
</dbReference>
<dbReference type="GO" id="GO:0031625">
    <property type="term" value="F:ubiquitin protein ligase binding"/>
    <property type="evidence" value="ECO:0007669"/>
    <property type="project" value="InterPro"/>
</dbReference>
<evidence type="ECO:0000313" key="8">
    <source>
        <dbReference type="EMBL" id="KAK1922300.1"/>
    </source>
</evidence>
<sequence length="805" mass="91022">MSGLFVLPPATSAFSEYRPSSNAHTDFLGKSSLGKRKDGDKSGPRVVKLSLPGLVPQANVQDQKADLLNAIPRLSSGQPTAKSYHHLSEICHRLVLPPYNSGEEVYDTVRAEMGTSARGLAREWTAAVMSRDGPWLARLVEGWERWERRINLLSAVLTYLDRVYAASAKVQTIKELSLDVFRETLWNHEVLRNKTKDELRAWVEGERSAEQPDAPLRSTIRHLTAISKTLSVFHTLSDPYLETTGWYYEDMAVGNIQRVDSSTMPPGRYVQWVLDKAQEERDRAIACLDADVAVSAVAIVRSEAGFKQKDRVVRRALDEAMDASDIPALTRLYRFCVDCDAFATLVEATQQHIRERLTKLISDPSKDPQMIEGTLTLKRFIDKALASLFQKSDDVEMADNDEDQPKTVEAESKGSERNRQIELEDAVRLGFKAGIGSRQNAPAEWIAKHLDSAMRKGQGSGTEAEFNTLLDEIISLVGYTRDKDVFKAFYSTQLAKRLLLNKSASDDMERTMILKLQKEMGEEFTSGDVMMKDLALSETLVKSYQQAQAKNPDQYNDPGSFTANVLTESAWPAYPLLKDGWNFKLTPELQTSIDQFTQWYSSQHKNRQLSWRWQLATVSLTARFPSGRYEIGVSLFQAVTLLQFNDAESLSFKDLKAQTGIEHYELVRTVQSLAMGRKNTRVLLKKPPGKEVNPDDLLIWNKGFSSDRVKFKINSIQQDLSSEESKQTNEQVAIDRVSVLEATIVRIMKGKKTMTLQLLIDAAVTEVSKRFPPDIKDLKKRVESLIEREFLMRDEDDRNVLKYLA</sequence>
<feature type="region of interest" description="Disordered" evidence="6">
    <location>
        <begin position="18"/>
        <end position="44"/>
    </location>
</feature>
<keyword evidence="3" id="KW-0832">Ubl conjugation</keyword>
<dbReference type="AlphaFoldDB" id="A0AAD9FK70"/>
<dbReference type="SMART" id="SM00884">
    <property type="entry name" value="Cullin_Nedd8"/>
    <property type="match status" value="1"/>
</dbReference>
<dbReference type="InterPro" id="IPR036390">
    <property type="entry name" value="WH_DNA-bd_sf"/>
</dbReference>
<feature type="compositionally biased region" description="Basic and acidic residues" evidence="6">
    <location>
        <begin position="403"/>
        <end position="417"/>
    </location>
</feature>
<dbReference type="SMART" id="SM00182">
    <property type="entry name" value="CULLIN"/>
    <property type="match status" value="1"/>
</dbReference>
<keyword evidence="9" id="KW-1185">Reference proteome</keyword>
<dbReference type="Gene3D" id="1.10.10.10">
    <property type="entry name" value="Winged helix-like DNA-binding domain superfamily/Winged helix DNA-binding domain"/>
    <property type="match status" value="1"/>
</dbReference>
<evidence type="ECO:0000313" key="9">
    <source>
        <dbReference type="Proteomes" id="UP001182556"/>
    </source>
</evidence>
<dbReference type="EMBL" id="JAODAN010000009">
    <property type="protein sequence ID" value="KAK1922300.1"/>
    <property type="molecule type" value="Genomic_DNA"/>
</dbReference>
<evidence type="ECO:0000256" key="5">
    <source>
        <dbReference type="RuleBase" id="RU003829"/>
    </source>
</evidence>
<evidence type="ECO:0000259" key="7">
    <source>
        <dbReference type="PROSITE" id="PS50069"/>
    </source>
</evidence>
<dbReference type="InterPro" id="IPR016158">
    <property type="entry name" value="Cullin_homology"/>
</dbReference>
<evidence type="ECO:0000256" key="2">
    <source>
        <dbReference type="ARBA" id="ARBA00022499"/>
    </source>
</evidence>
<gene>
    <name evidence="8" type="ORF">DB88DRAFT_497800</name>
</gene>
<evidence type="ECO:0000256" key="3">
    <source>
        <dbReference type="ARBA" id="ARBA00022843"/>
    </source>
</evidence>
<comment type="caution">
    <text evidence="8">The sequence shown here is derived from an EMBL/GenBank/DDBJ whole genome shotgun (WGS) entry which is preliminary data.</text>
</comment>
<name>A0AAD9FK70_PAPLA</name>
<dbReference type="SUPFAM" id="SSF75632">
    <property type="entry name" value="Cullin homology domain"/>
    <property type="match status" value="1"/>
</dbReference>
<dbReference type="InterPro" id="IPR036317">
    <property type="entry name" value="Cullin_homology_sf"/>
</dbReference>
<keyword evidence="2" id="KW-1017">Isopeptide bond</keyword>
<organism evidence="8 9">
    <name type="scientific">Papiliotrema laurentii</name>
    <name type="common">Cryptococcus laurentii</name>
    <dbReference type="NCBI Taxonomy" id="5418"/>
    <lineage>
        <taxon>Eukaryota</taxon>
        <taxon>Fungi</taxon>
        <taxon>Dikarya</taxon>
        <taxon>Basidiomycota</taxon>
        <taxon>Agaricomycotina</taxon>
        <taxon>Tremellomycetes</taxon>
        <taxon>Tremellales</taxon>
        <taxon>Rhynchogastremaceae</taxon>
        <taxon>Papiliotrema</taxon>
    </lineage>
</organism>
<dbReference type="InterPro" id="IPR045093">
    <property type="entry name" value="Cullin"/>
</dbReference>
<evidence type="ECO:0000256" key="6">
    <source>
        <dbReference type="SAM" id="MobiDB-lite"/>
    </source>
</evidence>
<reference evidence="8" key="1">
    <citation type="submission" date="2023-02" db="EMBL/GenBank/DDBJ databases">
        <title>Identification and recombinant expression of a fungal hydrolase from Papiliotrema laurentii that hydrolyzes apple cutin and clears colloidal polyester polyurethane.</title>
        <authorList>
            <consortium name="DOE Joint Genome Institute"/>
            <person name="Roman V.A."/>
            <person name="Bojanowski C."/>
            <person name="Crable B.R."/>
            <person name="Wagner D.N."/>
            <person name="Hung C.S."/>
            <person name="Nadeau L.J."/>
            <person name="Schratz L."/>
            <person name="Haridas S."/>
            <person name="Pangilinan J."/>
            <person name="Lipzen A."/>
            <person name="Na H."/>
            <person name="Yan M."/>
            <person name="Ng V."/>
            <person name="Grigoriev I.V."/>
            <person name="Spatafora J.W."/>
            <person name="Barlow D."/>
            <person name="Biffinger J."/>
            <person name="Kelley-Loughnane N."/>
            <person name="Varaljay V.A."/>
            <person name="Crookes-Goodson W.J."/>
        </authorList>
    </citation>
    <scope>NUCLEOTIDE SEQUENCE</scope>
    <source>
        <strain evidence="8">5307AH</strain>
    </source>
</reference>
<evidence type="ECO:0000256" key="4">
    <source>
        <dbReference type="PROSITE-ProRule" id="PRU00330"/>
    </source>
</evidence>
<dbReference type="InterPro" id="IPR001373">
    <property type="entry name" value="Cullin_N"/>
</dbReference>
<feature type="domain" description="Cullin family profile" evidence="7">
    <location>
        <begin position="441"/>
        <end position="674"/>
    </location>
</feature>
<protein>
    <submittedName>
        <fullName evidence="8">Ubiquitin-protein ligase</fullName>
    </submittedName>
</protein>
<dbReference type="PROSITE" id="PS50069">
    <property type="entry name" value="CULLIN_2"/>
    <property type="match status" value="1"/>
</dbReference>